<dbReference type="Gene3D" id="3.40.50.1390">
    <property type="entry name" value="Resolvase, N-terminal catalytic domain"/>
    <property type="match status" value="1"/>
</dbReference>
<sequence length="557" mass="64277">MNQSNQIRKTALYCRLSQDDGIEGDSNSIQNQKAILQKFAEDHHFPSPCFYVDDGFSGGTFQRPAFQQMISDMENGEIGIIVTKDLSRLGRNQLHTGLYIEERFPMFGVRYIAINDNVDTDSSESNDLMPFKNLFNEWFIRDTIRKIRAVLKAKAERGEWLGTRAPYGYIRNPDTKKLEVDEEAATIVRRIFAMCASGNGPSQIARILKKEQVLTPTMYAYTKYGMTHTGLDTQRPYHWSGDTVADMLENEIYLGNTVNMKHSSRSYKDKRRVEHPREECMVFENTHPALITREVWDMVQRVRKNKRRLTKMEEQSKYSGLVFCADCGSNMVLHRAHTMSASYNHFTCRTYKKDGEACTGHYIRECVLDEIVLEDLRRVTSAAREHPEKFAAYIGSKQSTELQREIRRQEKELAAMRKRKAELDAIFKKLYEDSVLGRITTEQFQMLSGSYTEEQNRITAGIPQKESEIQRLRETVNGTDSFLDKAKRYTDITELTPELLRLFIEKIVVHEKEVKWSKHAPQTVEICYNGIGYVGSGQQDVEEALEAPEPQDADEPR</sequence>
<dbReference type="Pfam" id="PF00239">
    <property type="entry name" value="Resolvase"/>
    <property type="match status" value="1"/>
</dbReference>
<evidence type="ECO:0000313" key="4">
    <source>
        <dbReference type="EMBL" id="MBC5717623.1"/>
    </source>
</evidence>
<dbReference type="Pfam" id="PF07508">
    <property type="entry name" value="Recombinase"/>
    <property type="match status" value="1"/>
</dbReference>
<dbReference type="InterPro" id="IPR025378">
    <property type="entry name" value="DUF4368"/>
</dbReference>
<gene>
    <name evidence="4" type="ORF">H8S55_09860</name>
</gene>
<dbReference type="InterPro" id="IPR050639">
    <property type="entry name" value="SSR_resolvase"/>
</dbReference>
<feature type="coiled-coil region" evidence="1">
    <location>
        <begin position="399"/>
        <end position="426"/>
    </location>
</feature>
<dbReference type="Gene3D" id="3.90.1750.20">
    <property type="entry name" value="Putative Large Serine Recombinase, Chain B, Domain 2"/>
    <property type="match status" value="1"/>
</dbReference>
<dbReference type="GO" id="GO:0000150">
    <property type="term" value="F:DNA strand exchange activity"/>
    <property type="evidence" value="ECO:0007669"/>
    <property type="project" value="InterPro"/>
</dbReference>
<dbReference type="InterPro" id="IPR011109">
    <property type="entry name" value="DNA_bind_recombinase_dom"/>
</dbReference>
<evidence type="ECO:0000259" key="3">
    <source>
        <dbReference type="PROSITE" id="PS51737"/>
    </source>
</evidence>
<evidence type="ECO:0000259" key="2">
    <source>
        <dbReference type="PROSITE" id="PS51736"/>
    </source>
</evidence>
<feature type="domain" description="Resolvase/invertase-type recombinase catalytic" evidence="2">
    <location>
        <begin position="9"/>
        <end position="158"/>
    </location>
</feature>
<dbReference type="RefSeq" id="WP_186878828.1">
    <property type="nucleotide sequence ID" value="NZ_JACOPN010000006.1"/>
</dbReference>
<dbReference type="InterPro" id="IPR025827">
    <property type="entry name" value="Zn_ribbon_recom_dom"/>
</dbReference>
<dbReference type="PANTHER" id="PTHR30461">
    <property type="entry name" value="DNA-INVERTASE FROM LAMBDOID PROPHAGE"/>
    <property type="match status" value="1"/>
</dbReference>
<dbReference type="InterPro" id="IPR036162">
    <property type="entry name" value="Resolvase-like_N_sf"/>
</dbReference>
<keyword evidence="1" id="KW-0175">Coiled coil</keyword>
<keyword evidence="5" id="KW-1185">Reference proteome</keyword>
<protein>
    <submittedName>
        <fullName evidence="4">Recombinase family protein</fullName>
    </submittedName>
</protein>
<dbReference type="AlphaFoldDB" id="A0A8J6IZK4"/>
<dbReference type="InterPro" id="IPR038109">
    <property type="entry name" value="DNA_bind_recomb_sf"/>
</dbReference>
<dbReference type="Pfam" id="PF14287">
    <property type="entry name" value="DUF4368"/>
    <property type="match status" value="1"/>
</dbReference>
<dbReference type="PANTHER" id="PTHR30461:SF23">
    <property type="entry name" value="DNA RECOMBINASE-RELATED"/>
    <property type="match status" value="1"/>
</dbReference>
<dbReference type="GO" id="GO:0003677">
    <property type="term" value="F:DNA binding"/>
    <property type="evidence" value="ECO:0007669"/>
    <property type="project" value="InterPro"/>
</dbReference>
<dbReference type="PROSITE" id="PS51737">
    <property type="entry name" value="RECOMBINASE_DNA_BIND"/>
    <property type="match status" value="1"/>
</dbReference>
<organism evidence="4 5">
    <name type="scientific">Flintibacter faecis</name>
    <dbReference type="NCBI Taxonomy" id="2763047"/>
    <lineage>
        <taxon>Bacteria</taxon>
        <taxon>Bacillati</taxon>
        <taxon>Bacillota</taxon>
        <taxon>Clostridia</taxon>
        <taxon>Eubacteriales</taxon>
        <taxon>Flintibacter</taxon>
    </lineage>
</organism>
<name>A0A8J6IZK4_9FIRM</name>
<dbReference type="Pfam" id="PF13408">
    <property type="entry name" value="Zn_ribbon_recom"/>
    <property type="match status" value="1"/>
</dbReference>
<dbReference type="SMART" id="SM00857">
    <property type="entry name" value="Resolvase"/>
    <property type="match status" value="1"/>
</dbReference>
<evidence type="ECO:0000313" key="5">
    <source>
        <dbReference type="Proteomes" id="UP000602260"/>
    </source>
</evidence>
<proteinExistence type="predicted"/>
<reference evidence="4" key="1">
    <citation type="submission" date="2020-08" db="EMBL/GenBank/DDBJ databases">
        <title>Genome public.</title>
        <authorList>
            <person name="Liu C."/>
            <person name="Sun Q."/>
        </authorList>
    </citation>
    <scope>NUCLEOTIDE SEQUENCE</scope>
    <source>
        <strain evidence="4">BX5</strain>
    </source>
</reference>
<dbReference type="InterPro" id="IPR006119">
    <property type="entry name" value="Resolv_N"/>
</dbReference>
<comment type="caution">
    <text evidence="4">The sequence shown here is derived from an EMBL/GenBank/DDBJ whole genome shotgun (WGS) entry which is preliminary data.</text>
</comment>
<dbReference type="SUPFAM" id="SSF53041">
    <property type="entry name" value="Resolvase-like"/>
    <property type="match status" value="1"/>
</dbReference>
<dbReference type="EMBL" id="JACOPN010000006">
    <property type="protein sequence ID" value="MBC5717623.1"/>
    <property type="molecule type" value="Genomic_DNA"/>
</dbReference>
<feature type="domain" description="Recombinase" evidence="3">
    <location>
        <begin position="166"/>
        <end position="309"/>
    </location>
</feature>
<dbReference type="CDD" id="cd03770">
    <property type="entry name" value="SR_TndX_transposase"/>
    <property type="match status" value="1"/>
</dbReference>
<evidence type="ECO:0000256" key="1">
    <source>
        <dbReference type="SAM" id="Coils"/>
    </source>
</evidence>
<dbReference type="Proteomes" id="UP000602260">
    <property type="component" value="Unassembled WGS sequence"/>
</dbReference>
<accession>A0A8J6IZK4</accession>
<dbReference type="PROSITE" id="PS51736">
    <property type="entry name" value="RECOMBINASES_3"/>
    <property type="match status" value="1"/>
</dbReference>